<dbReference type="InterPro" id="IPR036388">
    <property type="entry name" value="WH-like_DNA-bd_sf"/>
</dbReference>
<reference evidence="5 6" key="1">
    <citation type="submission" date="2016-10" db="EMBL/GenBank/DDBJ databases">
        <title>Genome sequence of the basidiomycete white-rot fungus Trametes pubescens.</title>
        <authorList>
            <person name="Makela M.R."/>
            <person name="Granchi Z."/>
            <person name="Peng M."/>
            <person name="De Vries R.P."/>
            <person name="Grigoriev I."/>
            <person name="Riley R."/>
            <person name="Hilden K."/>
        </authorList>
    </citation>
    <scope>NUCLEOTIDE SEQUENCE [LARGE SCALE GENOMIC DNA]</scope>
    <source>
        <strain evidence="5 6">FBCC735</strain>
    </source>
</reference>
<dbReference type="SUPFAM" id="SSF46785">
    <property type="entry name" value="Winged helix' DNA-binding domain"/>
    <property type="match status" value="1"/>
</dbReference>
<feature type="domain" description="O-methyltransferase C-terminal" evidence="4">
    <location>
        <begin position="277"/>
        <end position="455"/>
    </location>
</feature>
<sequence>MTTFETLRALHTLVGDALAEIERVYHDPPQGGGPVDYPSLDVPFYKNSAPGTTNTAEDLTSDPAVVTAANTIVAACGQIAATMHKPFFQLCEANMGEIVTSCIGFVEATHTVEILRAAGGDGLSIHDIARRIDDLRRAVDADVAPLDPGKLGHILRLLATHHWFREVRPDVFANNRLSSQVDSGKTPDQLRAAPEKRYDDTDGMAALVAMKTDEFCKAATHLTDHLLPERTRSTATWALLNGARATQPQLSAKYRTPFNLAFRTELGYFQWLELPENTRRMTNFGRAMVAARAWEVAENIIDAFPWKDLPEDALVVDVGGGIGSTSMVLANAYPHLRFIVQDRPNVVAVAPSLCDKSNADLIASGRVSFLAQDFFDPQPTSHAVPGVGAVDAPAVYLIRGCVHNWPDDAVLKMLGHLRARAAPTTQLLIVDTVLPHACADSTSPTPIPCALRTLVQHGSPLLANLGKAHASLYDLDICMMAMLDAKERTIREVAALARAAGWEVTGTTCGAGSLWGYTAAKPI</sequence>
<comment type="caution">
    <text evidence="5">The sequence shown here is derived from an EMBL/GenBank/DDBJ whole genome shotgun (WGS) entry which is preliminary data.</text>
</comment>
<keyword evidence="1 5" id="KW-0489">Methyltransferase</keyword>
<keyword evidence="2 5" id="KW-0808">Transferase</keyword>
<dbReference type="InterPro" id="IPR029063">
    <property type="entry name" value="SAM-dependent_MTases_sf"/>
</dbReference>
<dbReference type="Pfam" id="PF00891">
    <property type="entry name" value="Methyltransf_2"/>
    <property type="match status" value="1"/>
</dbReference>
<dbReference type="PROSITE" id="PS51683">
    <property type="entry name" value="SAM_OMT_II"/>
    <property type="match status" value="1"/>
</dbReference>
<evidence type="ECO:0000313" key="5">
    <source>
        <dbReference type="EMBL" id="OJT05062.1"/>
    </source>
</evidence>
<evidence type="ECO:0000313" key="6">
    <source>
        <dbReference type="Proteomes" id="UP000184267"/>
    </source>
</evidence>
<dbReference type="InterPro" id="IPR016461">
    <property type="entry name" value="COMT-like"/>
</dbReference>
<keyword evidence="3" id="KW-0949">S-adenosyl-L-methionine</keyword>
<dbReference type="OMA" id="LCEANMG"/>
<evidence type="ECO:0000259" key="4">
    <source>
        <dbReference type="Pfam" id="PF00891"/>
    </source>
</evidence>
<keyword evidence="6" id="KW-1185">Reference proteome</keyword>
<dbReference type="SUPFAM" id="SSF53335">
    <property type="entry name" value="S-adenosyl-L-methionine-dependent methyltransferases"/>
    <property type="match status" value="1"/>
</dbReference>
<protein>
    <submittedName>
        <fullName evidence="5">Demethylsterigmatocystin 6-O-methyltransferase</fullName>
    </submittedName>
</protein>
<gene>
    <name evidence="5" type="ORF">TRAPUB_4127</name>
</gene>
<proteinExistence type="predicted"/>
<dbReference type="InterPro" id="IPR001077">
    <property type="entry name" value="COMT_C"/>
</dbReference>
<evidence type="ECO:0000256" key="1">
    <source>
        <dbReference type="ARBA" id="ARBA00022603"/>
    </source>
</evidence>
<dbReference type="InterPro" id="IPR036390">
    <property type="entry name" value="WH_DNA-bd_sf"/>
</dbReference>
<dbReference type="EMBL" id="MNAD01001491">
    <property type="protein sequence ID" value="OJT05062.1"/>
    <property type="molecule type" value="Genomic_DNA"/>
</dbReference>
<organism evidence="5 6">
    <name type="scientific">Trametes pubescens</name>
    <name type="common">White-rot fungus</name>
    <dbReference type="NCBI Taxonomy" id="154538"/>
    <lineage>
        <taxon>Eukaryota</taxon>
        <taxon>Fungi</taxon>
        <taxon>Dikarya</taxon>
        <taxon>Basidiomycota</taxon>
        <taxon>Agaricomycotina</taxon>
        <taxon>Agaricomycetes</taxon>
        <taxon>Polyporales</taxon>
        <taxon>Polyporaceae</taxon>
        <taxon>Trametes</taxon>
    </lineage>
</organism>
<evidence type="ECO:0000256" key="2">
    <source>
        <dbReference type="ARBA" id="ARBA00022679"/>
    </source>
</evidence>
<evidence type="ECO:0000256" key="3">
    <source>
        <dbReference type="ARBA" id="ARBA00022691"/>
    </source>
</evidence>
<dbReference type="Gene3D" id="3.40.50.150">
    <property type="entry name" value="Vaccinia Virus protein VP39"/>
    <property type="match status" value="1"/>
</dbReference>
<dbReference type="STRING" id="154538.A0A1M2VBT6"/>
<dbReference type="PANTHER" id="PTHR43712:SF2">
    <property type="entry name" value="O-METHYLTRANSFERASE CICE"/>
    <property type="match status" value="1"/>
</dbReference>
<dbReference type="PANTHER" id="PTHR43712">
    <property type="entry name" value="PUTATIVE (AFU_ORTHOLOGUE AFUA_4G14580)-RELATED"/>
    <property type="match status" value="1"/>
</dbReference>
<accession>A0A1M2VBT6</accession>
<dbReference type="GO" id="GO:0032259">
    <property type="term" value="P:methylation"/>
    <property type="evidence" value="ECO:0007669"/>
    <property type="project" value="UniProtKB-KW"/>
</dbReference>
<dbReference type="OrthoDB" id="2410195at2759"/>
<dbReference type="AlphaFoldDB" id="A0A1M2VBT6"/>
<dbReference type="GO" id="GO:0008171">
    <property type="term" value="F:O-methyltransferase activity"/>
    <property type="evidence" value="ECO:0007669"/>
    <property type="project" value="InterPro"/>
</dbReference>
<dbReference type="Proteomes" id="UP000184267">
    <property type="component" value="Unassembled WGS sequence"/>
</dbReference>
<name>A0A1M2VBT6_TRAPU</name>
<dbReference type="Gene3D" id="1.10.10.10">
    <property type="entry name" value="Winged helix-like DNA-binding domain superfamily/Winged helix DNA-binding domain"/>
    <property type="match status" value="1"/>
</dbReference>